<evidence type="ECO:0000313" key="2">
    <source>
        <dbReference type="EMBL" id="MFC3833531.1"/>
    </source>
</evidence>
<sequence>MPVPLRAGHARPGAPPGTAGRLTRPGGLTYGIACPCGGGHVFSLPGALVTGTLERLDLTLTHAPVLIVPGCGWQGYLSGGVFRHLTEGPPRTYTLDQLEEF</sequence>
<protein>
    <submittedName>
        <fullName evidence="2">Uncharacterized protein</fullName>
    </submittedName>
</protein>
<accession>A0ABV7ZB64</accession>
<dbReference type="Proteomes" id="UP001595803">
    <property type="component" value="Unassembled WGS sequence"/>
</dbReference>
<dbReference type="EMBL" id="JBHRZG010000011">
    <property type="protein sequence ID" value="MFC3833531.1"/>
    <property type="molecule type" value="Genomic_DNA"/>
</dbReference>
<evidence type="ECO:0000256" key="1">
    <source>
        <dbReference type="SAM" id="MobiDB-lite"/>
    </source>
</evidence>
<proteinExistence type="predicted"/>
<reference evidence="3" key="1">
    <citation type="journal article" date="2019" name="Int. J. Syst. Evol. Microbiol.">
        <title>The Global Catalogue of Microorganisms (GCM) 10K type strain sequencing project: providing services to taxonomists for standard genome sequencing and annotation.</title>
        <authorList>
            <consortium name="The Broad Institute Genomics Platform"/>
            <consortium name="The Broad Institute Genome Sequencing Center for Infectious Disease"/>
            <person name="Wu L."/>
            <person name="Ma J."/>
        </authorList>
    </citation>
    <scope>NUCLEOTIDE SEQUENCE [LARGE SCALE GENOMIC DNA]</scope>
    <source>
        <strain evidence="3">CCTCC AB 2017081</strain>
    </source>
</reference>
<comment type="caution">
    <text evidence="2">The sequence shown here is derived from an EMBL/GenBank/DDBJ whole genome shotgun (WGS) entry which is preliminary data.</text>
</comment>
<keyword evidence="3" id="KW-1185">Reference proteome</keyword>
<name>A0ABV7ZB64_9DEIO</name>
<evidence type="ECO:0000313" key="3">
    <source>
        <dbReference type="Proteomes" id="UP001595803"/>
    </source>
</evidence>
<organism evidence="2 3">
    <name type="scientific">Deinococcus rufus</name>
    <dbReference type="NCBI Taxonomy" id="2136097"/>
    <lineage>
        <taxon>Bacteria</taxon>
        <taxon>Thermotogati</taxon>
        <taxon>Deinococcota</taxon>
        <taxon>Deinococci</taxon>
        <taxon>Deinococcales</taxon>
        <taxon>Deinococcaceae</taxon>
        <taxon>Deinococcus</taxon>
    </lineage>
</organism>
<gene>
    <name evidence="2" type="ORF">ACFOSB_11745</name>
</gene>
<feature type="region of interest" description="Disordered" evidence="1">
    <location>
        <begin position="1"/>
        <end position="22"/>
    </location>
</feature>
<dbReference type="RefSeq" id="WP_380102176.1">
    <property type="nucleotide sequence ID" value="NZ_JBHRZG010000011.1"/>
</dbReference>